<dbReference type="SUPFAM" id="SSF52980">
    <property type="entry name" value="Restriction endonuclease-like"/>
    <property type="match status" value="1"/>
</dbReference>
<dbReference type="EMBL" id="LR215729">
    <property type="protein sequence ID" value="VEV97715.1"/>
    <property type="molecule type" value="Genomic_DNA"/>
</dbReference>
<dbReference type="RefSeq" id="WP_239655540.1">
    <property type="nucleotide sequence ID" value="NZ_LR215729.2"/>
</dbReference>
<reference evidence="1" key="1">
    <citation type="submission" date="2019-02" db="EMBL/GenBank/DDBJ databases">
        <authorList>
            <consortium name="Genoscope - CEA"/>
            <person name="William W."/>
        </authorList>
    </citation>
    <scope>NUCLEOTIDE SEQUENCE [LARGE SCALE GENOMIC DNA]</scope>
    <source>
        <strain evidence="1">YSy11</strain>
    </source>
</reference>
<organism evidence="1">
    <name type="scientific">Pseudomonas marincola</name>
    <dbReference type="NCBI Taxonomy" id="437900"/>
    <lineage>
        <taxon>Bacteria</taxon>
        <taxon>Pseudomonadati</taxon>
        <taxon>Pseudomonadota</taxon>
        <taxon>Gammaproteobacteria</taxon>
        <taxon>Pseudomonadales</taxon>
        <taxon>Pseudomonadaceae</taxon>
        <taxon>Pseudomonas</taxon>
    </lineage>
</organism>
<dbReference type="InterPro" id="IPR011335">
    <property type="entry name" value="Restrct_endonuc-II-like"/>
</dbReference>
<dbReference type="AlphaFoldDB" id="A0A653E4T9"/>
<accession>A0A653E4T9</accession>
<gene>
    <name evidence="1" type="ORF">PMYSY11_2670</name>
</gene>
<evidence type="ECO:0008006" key="2">
    <source>
        <dbReference type="Google" id="ProtNLM"/>
    </source>
</evidence>
<protein>
    <recommendedName>
        <fullName evidence="2">NERD domain-containing protein</fullName>
    </recommendedName>
</protein>
<sequence>MTEKGERCRQHYQSVFERNQPKLSKGLALDESLHHFLDQRPAGKNLTAIDRAAGLASAACWLDVEAVASSELASLALSRVLHFDSAVSIELLLHLARHNPETLRWAIRYAKLFERTESPLWLAMRAALAGDEWQVFFGVCDRLLDQLKVFDELITSAEKQLEHLSLLELFSYLSVLAYQAFTEDGSHDPAGQQWKVYNRIILNKLRACSEEDFRLSESRLAQSLKRHLSPIIFPDPSNSEVVACRLNLESLAVLIAATQERIDYEDSIDWFCFDPECRYQLKPGEPVIYNQSELGTKYWQRTGRKSDLLWHYWMNRAVQAFIDSGMAEQIIGSPENHELNQLAYIKAVRSKLQLQQIYGLADRILLNDGSQVQLHHMLLASELTSVFFQKEFIQPFQSHLRESGVIAQALGRLAMNGMLSGENRFPMTWSEEPEKIRKITDWTVCEEHPKGSADSAKAILKFWTSDLKALSQQLKQQPRAPAPRLYEQPFYKIGRYSFQFPWVGAQQNNLTAAINNLRRVNARRADMQAETQRVELALAESLRQRGFAVEVGYRPLATEEDDAGEVDLICHQDGVLLLLEVKSGYIRSTIHEVWLHRTNTLRKAAWQLRRKQVAVLSALIADQDLRARLGYHGLEPEADIRAWIVDTSIELDGQSVDGFRVVSRETLEVILRDEKYLLRPIGERDEGARDSMFPDGFTAGRFVAVVESDELWRDIC</sequence>
<name>A0A653E4T9_9PSED</name>
<proteinExistence type="predicted"/>
<evidence type="ECO:0000313" key="1">
    <source>
        <dbReference type="EMBL" id="VEV97715.1"/>
    </source>
</evidence>